<dbReference type="SUPFAM" id="SSF52833">
    <property type="entry name" value="Thioredoxin-like"/>
    <property type="match status" value="1"/>
</dbReference>
<dbReference type="CDD" id="cd02947">
    <property type="entry name" value="TRX_family"/>
    <property type="match status" value="1"/>
</dbReference>
<dbReference type="InterPro" id="IPR046698">
    <property type="entry name" value="PedC-like"/>
</dbReference>
<dbReference type="Gene3D" id="3.40.30.10">
    <property type="entry name" value="Glutaredoxin"/>
    <property type="match status" value="1"/>
</dbReference>
<proteinExistence type="predicted"/>
<dbReference type="EMBL" id="PP034390">
    <property type="protein sequence ID" value="WRW34723.1"/>
    <property type="molecule type" value="Genomic_DNA"/>
</dbReference>
<organism evidence="1 2">
    <name type="scientific">Staphylococcus phage CF5</name>
    <dbReference type="NCBI Taxonomy" id="3113739"/>
    <lineage>
        <taxon>Viruses</taxon>
        <taxon>Duplodnaviria</taxon>
        <taxon>Heunggongvirae</taxon>
        <taxon>Uroviricota</taxon>
        <taxon>Caudoviricetes</taxon>
        <taxon>Herelleviridae</taxon>
        <taxon>Twortvirinae</taxon>
        <taxon>Silviavirus</taxon>
    </lineage>
</organism>
<protein>
    <submittedName>
        <fullName evidence="1">Thioredoxin-like protein</fullName>
    </submittedName>
</protein>
<accession>A0AAX4J7Q6</accession>
<dbReference type="Pfam" id="PF20207">
    <property type="entry name" value="DUF6568"/>
    <property type="match status" value="1"/>
</dbReference>
<dbReference type="InterPro" id="IPR036249">
    <property type="entry name" value="Thioredoxin-like_sf"/>
</dbReference>
<evidence type="ECO:0000313" key="2">
    <source>
        <dbReference type="Proteomes" id="UP001432109"/>
    </source>
</evidence>
<dbReference type="Proteomes" id="UP001432109">
    <property type="component" value="Segment"/>
</dbReference>
<name>A0AAX4J7Q6_9CAUD</name>
<sequence length="106" mass="11999">MEKVKSLVELNTQIRQKKDVIVLVSQNDCVKCEILKGVIPAFEQEGDITKPVLTINLDDEGVDREKAIKLFDMMSTPVLLGYKDGELKEKYEGDVTPKQLYGLEEL</sequence>
<gene>
    <name evidence="1" type="ORF">CF5_0138</name>
</gene>
<evidence type="ECO:0000313" key="1">
    <source>
        <dbReference type="EMBL" id="WRW34723.1"/>
    </source>
</evidence>
<reference evidence="1" key="1">
    <citation type="submission" date="2023-12" db="EMBL/GenBank/DDBJ databases">
        <title>Isolation and Characterisation of Novel Lytic Bacteriophages for therapeutic applications in Prosthetic Joint Infections.</title>
        <authorList>
            <person name="Burton N."/>
            <person name="Melo L.D.R."/>
            <person name="Pearce B."/>
            <person name="Tadesse M.D."/>
            <person name="Vryonis E."/>
            <person name="Sagona A."/>
        </authorList>
    </citation>
    <scope>NUCLEOTIDE SEQUENCE</scope>
</reference>